<dbReference type="AlphaFoldDB" id="A0A1G6JZD7"/>
<dbReference type="EMBL" id="FMZC01000001">
    <property type="protein sequence ID" value="SDC23951.1"/>
    <property type="molecule type" value="Genomic_DNA"/>
</dbReference>
<dbReference type="InterPro" id="IPR036157">
    <property type="entry name" value="dUTPase-like_sf"/>
</dbReference>
<keyword evidence="1" id="KW-0546">Nucleotide metabolism</keyword>
<dbReference type="Pfam" id="PF22769">
    <property type="entry name" value="DCD"/>
    <property type="match status" value="1"/>
</dbReference>
<evidence type="ECO:0000313" key="3">
    <source>
        <dbReference type="EMBL" id="SDC23951.1"/>
    </source>
</evidence>
<proteinExistence type="predicted"/>
<organism evidence="3 4">
    <name type="scientific">Paracidovorax valerianellae</name>
    <dbReference type="NCBI Taxonomy" id="187868"/>
    <lineage>
        <taxon>Bacteria</taxon>
        <taxon>Pseudomonadati</taxon>
        <taxon>Pseudomonadota</taxon>
        <taxon>Betaproteobacteria</taxon>
        <taxon>Burkholderiales</taxon>
        <taxon>Comamonadaceae</taxon>
        <taxon>Paracidovorax</taxon>
    </lineage>
</organism>
<gene>
    <name evidence="3" type="ORF">SAMN05192589_101518</name>
</gene>
<feature type="transmembrane region" description="Helical" evidence="2">
    <location>
        <begin position="209"/>
        <end position="226"/>
    </location>
</feature>
<dbReference type="Gene3D" id="2.70.40.10">
    <property type="match status" value="1"/>
</dbReference>
<keyword evidence="4" id="KW-1185">Reference proteome</keyword>
<reference evidence="3 4" key="1">
    <citation type="submission" date="2016-10" db="EMBL/GenBank/DDBJ databases">
        <authorList>
            <person name="de Groot N.N."/>
        </authorList>
    </citation>
    <scope>NUCLEOTIDE SEQUENCE [LARGE SCALE GENOMIC DNA]</scope>
    <source>
        <strain evidence="3 4">DSM 16619</strain>
    </source>
</reference>
<evidence type="ECO:0000256" key="2">
    <source>
        <dbReference type="SAM" id="Phobius"/>
    </source>
</evidence>
<sequence length="255" mass="28345">MTILTDEEILTAMKSGMLIKEGDYGLIGPACYELRAGPIYYDLTEGSTRIDATAQKTILIKPGHRVVLITLEQLDISNDIFARISSKGSLFSIGLSAVSTYADPGFSGHIGIVTQNMSDKYIVLPIKQTIAKVDFSRLSRNVKKNYIGQHGYHSQIWPIRNDLQKTYGEIKNDTRVGSEDEEAGKVIPAATVLALKKIQMDQRSLKQSLILITLVNILMFAIVLDINRTEFWFAISTNLLASAVFAFPNYNPLKK</sequence>
<dbReference type="GO" id="GO:0006229">
    <property type="term" value="P:dUTP biosynthetic process"/>
    <property type="evidence" value="ECO:0007669"/>
    <property type="project" value="InterPro"/>
</dbReference>
<dbReference type="InterPro" id="IPR011962">
    <property type="entry name" value="dCTP_deaminase"/>
</dbReference>
<dbReference type="RefSeq" id="WP_092739931.1">
    <property type="nucleotide sequence ID" value="NZ_FMZC01000001.1"/>
</dbReference>
<dbReference type="Proteomes" id="UP000198781">
    <property type="component" value="Unassembled WGS sequence"/>
</dbReference>
<keyword evidence="2" id="KW-1133">Transmembrane helix</keyword>
<dbReference type="GO" id="GO:0008829">
    <property type="term" value="F:dCTP deaminase activity"/>
    <property type="evidence" value="ECO:0007669"/>
    <property type="project" value="InterPro"/>
</dbReference>
<name>A0A1G6JZD7_9BURK</name>
<accession>A0A1G6JZD7</accession>
<keyword evidence="2" id="KW-0812">Transmembrane</keyword>
<dbReference type="PANTHER" id="PTHR42680">
    <property type="entry name" value="DCTP DEAMINASE"/>
    <property type="match status" value="1"/>
</dbReference>
<dbReference type="SUPFAM" id="SSF51283">
    <property type="entry name" value="dUTPase-like"/>
    <property type="match status" value="1"/>
</dbReference>
<feature type="transmembrane region" description="Helical" evidence="2">
    <location>
        <begin position="232"/>
        <end position="250"/>
    </location>
</feature>
<dbReference type="PANTHER" id="PTHR42680:SF3">
    <property type="entry name" value="DCTP DEAMINASE"/>
    <property type="match status" value="1"/>
</dbReference>
<protein>
    <submittedName>
        <fullName evidence="3">dCTP deaminase</fullName>
    </submittedName>
</protein>
<evidence type="ECO:0000256" key="1">
    <source>
        <dbReference type="ARBA" id="ARBA00023080"/>
    </source>
</evidence>
<dbReference type="STRING" id="187868.SAMN05192589_101518"/>
<evidence type="ECO:0000313" key="4">
    <source>
        <dbReference type="Proteomes" id="UP000198781"/>
    </source>
</evidence>
<keyword evidence="2" id="KW-0472">Membrane</keyword>
<dbReference type="OrthoDB" id="7063135at2"/>